<evidence type="ECO:0000313" key="2">
    <source>
        <dbReference type="Proteomes" id="UP000414136"/>
    </source>
</evidence>
<dbReference type="EC" id="3.1.-.-" evidence="1"/>
<protein>
    <submittedName>
        <fullName evidence="1">tRNA nuclease CdiA-2</fullName>
        <ecNumber evidence="1">3.1.-.-</ecNumber>
    </submittedName>
</protein>
<reference evidence="1 2" key="1">
    <citation type="submission" date="2019-08" db="EMBL/GenBank/DDBJ databases">
        <authorList>
            <person name="Peeters C."/>
        </authorList>
    </citation>
    <scope>NUCLEOTIDE SEQUENCE [LARGE SCALE GENOMIC DNA]</scope>
    <source>
        <strain evidence="1 2">LMG 31118</strain>
    </source>
</reference>
<proteinExistence type="predicted"/>
<evidence type="ECO:0000313" key="1">
    <source>
        <dbReference type="EMBL" id="VVE72778.1"/>
    </source>
</evidence>
<keyword evidence="2" id="KW-1185">Reference proteome</keyword>
<accession>A0A5E5AHQ7</accession>
<dbReference type="GO" id="GO:0016787">
    <property type="term" value="F:hydrolase activity"/>
    <property type="evidence" value="ECO:0007669"/>
    <property type="project" value="UniProtKB-KW"/>
</dbReference>
<dbReference type="EMBL" id="CABPSQ010000010">
    <property type="protein sequence ID" value="VVE72778.1"/>
    <property type="molecule type" value="Genomic_DNA"/>
</dbReference>
<sequence length="95" mass="9878">MRCFQVCPVKYPTVTAPMPQACLPENVTALSADGQIQANNDLSLNFGSTATGGSILNTGSITSGGTLRVNSGTLGRMPLKDRLRGQGRARLVVGT</sequence>
<keyword evidence="1" id="KW-0378">Hydrolase</keyword>
<dbReference type="Proteomes" id="UP000414136">
    <property type="component" value="Unassembled WGS sequence"/>
</dbReference>
<organism evidence="1 2">
    <name type="scientific">Pandoraea captiosa</name>
    <dbReference type="NCBI Taxonomy" id="2508302"/>
    <lineage>
        <taxon>Bacteria</taxon>
        <taxon>Pseudomonadati</taxon>
        <taxon>Pseudomonadota</taxon>
        <taxon>Betaproteobacteria</taxon>
        <taxon>Burkholderiales</taxon>
        <taxon>Burkholderiaceae</taxon>
        <taxon>Pandoraea</taxon>
    </lineage>
</organism>
<gene>
    <name evidence="1" type="primary">cdiA2_8</name>
    <name evidence="1" type="ORF">PCA31118_04311</name>
</gene>
<name>A0A5E5AHQ7_9BURK</name>
<dbReference type="AlphaFoldDB" id="A0A5E5AHQ7"/>